<dbReference type="RefSeq" id="WP_345586758.1">
    <property type="nucleotide sequence ID" value="NZ_BAABJG010000005.1"/>
</dbReference>
<sequence>MKTRTNLIVTVMLSLLSLTACANQKSGIVENGGDASVNTEPVKLRLAVVSTAFCQ</sequence>
<accession>A0ABW3UDM5</accession>
<keyword evidence="1" id="KW-0732">Signal</keyword>
<dbReference type="PROSITE" id="PS51257">
    <property type="entry name" value="PROKAR_LIPOPROTEIN"/>
    <property type="match status" value="1"/>
</dbReference>
<comment type="caution">
    <text evidence="2">The sequence shown here is derived from an EMBL/GenBank/DDBJ whole genome shotgun (WGS) entry which is preliminary data.</text>
</comment>
<proteinExistence type="predicted"/>
<dbReference type="EMBL" id="JBHTLU010000004">
    <property type="protein sequence ID" value="MFD1218630.1"/>
    <property type="molecule type" value="Genomic_DNA"/>
</dbReference>
<evidence type="ECO:0000256" key="1">
    <source>
        <dbReference type="SAM" id="SignalP"/>
    </source>
</evidence>
<reference evidence="3" key="1">
    <citation type="journal article" date="2019" name="Int. J. Syst. Evol. Microbiol.">
        <title>The Global Catalogue of Microorganisms (GCM) 10K type strain sequencing project: providing services to taxonomists for standard genome sequencing and annotation.</title>
        <authorList>
            <consortium name="The Broad Institute Genomics Platform"/>
            <consortium name="The Broad Institute Genome Sequencing Center for Infectious Disease"/>
            <person name="Wu L."/>
            <person name="Ma J."/>
        </authorList>
    </citation>
    <scope>NUCLEOTIDE SEQUENCE [LARGE SCALE GENOMIC DNA]</scope>
    <source>
        <strain evidence="3">CCUG 53270</strain>
    </source>
</reference>
<feature type="signal peptide" evidence="1">
    <location>
        <begin position="1"/>
        <end position="22"/>
    </location>
</feature>
<gene>
    <name evidence="2" type="ORF">ACFQ4B_00735</name>
</gene>
<protein>
    <submittedName>
        <fullName evidence="2">Uncharacterized protein</fullName>
    </submittedName>
</protein>
<evidence type="ECO:0000313" key="3">
    <source>
        <dbReference type="Proteomes" id="UP001597180"/>
    </source>
</evidence>
<feature type="chain" id="PRO_5047501978" evidence="1">
    <location>
        <begin position="23"/>
        <end position="55"/>
    </location>
</feature>
<name>A0ABW3UDM5_9BACL</name>
<evidence type="ECO:0000313" key="2">
    <source>
        <dbReference type="EMBL" id="MFD1218630.1"/>
    </source>
</evidence>
<keyword evidence="3" id="KW-1185">Reference proteome</keyword>
<organism evidence="2 3">
    <name type="scientific">Paenibacillus vulneris</name>
    <dbReference type="NCBI Taxonomy" id="1133364"/>
    <lineage>
        <taxon>Bacteria</taxon>
        <taxon>Bacillati</taxon>
        <taxon>Bacillota</taxon>
        <taxon>Bacilli</taxon>
        <taxon>Bacillales</taxon>
        <taxon>Paenibacillaceae</taxon>
        <taxon>Paenibacillus</taxon>
    </lineage>
</organism>
<dbReference type="Proteomes" id="UP001597180">
    <property type="component" value="Unassembled WGS sequence"/>
</dbReference>